<sequence>MMSFGFVAFNGLTMSIIWFKTGYRFNNTGLGYGFRQEYGGAGNWPLSKSMEVSCKNRNGNTCANI</sequence>
<evidence type="ECO:0000313" key="1">
    <source>
        <dbReference type="EMBL" id="CDW45873.1"/>
    </source>
</evidence>
<dbReference type="AlphaFoldDB" id="A0A0K2V5R8"/>
<name>A0A0K2V5R8_LEPSM</name>
<reference evidence="1" key="1">
    <citation type="submission" date="2014-05" db="EMBL/GenBank/DDBJ databases">
        <authorList>
            <person name="Chronopoulou M."/>
        </authorList>
    </citation>
    <scope>NUCLEOTIDE SEQUENCE</scope>
    <source>
        <tissue evidence="1">Whole organism</tissue>
    </source>
</reference>
<organism evidence="1">
    <name type="scientific">Lepeophtheirus salmonis</name>
    <name type="common">Salmon louse</name>
    <name type="synonym">Caligus salmonis</name>
    <dbReference type="NCBI Taxonomy" id="72036"/>
    <lineage>
        <taxon>Eukaryota</taxon>
        <taxon>Metazoa</taxon>
        <taxon>Ecdysozoa</taxon>
        <taxon>Arthropoda</taxon>
        <taxon>Crustacea</taxon>
        <taxon>Multicrustacea</taxon>
        <taxon>Hexanauplia</taxon>
        <taxon>Copepoda</taxon>
        <taxon>Siphonostomatoida</taxon>
        <taxon>Caligidae</taxon>
        <taxon>Lepeophtheirus</taxon>
    </lineage>
</organism>
<protein>
    <submittedName>
        <fullName evidence="1">Uncharacterized protein</fullName>
    </submittedName>
</protein>
<proteinExistence type="predicted"/>
<dbReference type="EMBL" id="HACA01028512">
    <property type="protein sequence ID" value="CDW45873.1"/>
    <property type="molecule type" value="Transcribed_RNA"/>
</dbReference>
<accession>A0A0K2V5R8</accession>